<comment type="caution">
    <text evidence="2">The sequence shown here is derived from an EMBL/GenBank/DDBJ whole genome shotgun (WGS) entry which is preliminary data.</text>
</comment>
<reference evidence="2" key="1">
    <citation type="journal article" date="2014" name="Front. Microbiol.">
        <title>High frequency of phylogenetically diverse reductive dehalogenase-homologous genes in deep subseafloor sedimentary metagenomes.</title>
        <authorList>
            <person name="Kawai M."/>
            <person name="Futagami T."/>
            <person name="Toyoda A."/>
            <person name="Takaki Y."/>
            <person name="Nishi S."/>
            <person name="Hori S."/>
            <person name="Arai W."/>
            <person name="Tsubouchi T."/>
            <person name="Morono Y."/>
            <person name="Uchiyama I."/>
            <person name="Ito T."/>
            <person name="Fujiyama A."/>
            <person name="Inagaki F."/>
            <person name="Takami H."/>
        </authorList>
    </citation>
    <scope>NUCLEOTIDE SEQUENCE</scope>
    <source>
        <strain evidence="2">Expedition CK06-06</strain>
    </source>
</reference>
<feature type="compositionally biased region" description="Basic and acidic residues" evidence="1">
    <location>
        <begin position="1"/>
        <end position="20"/>
    </location>
</feature>
<feature type="compositionally biased region" description="Low complexity" evidence="1">
    <location>
        <begin position="41"/>
        <end position="50"/>
    </location>
</feature>
<accession>X1MTW5</accession>
<feature type="region of interest" description="Disordered" evidence="1">
    <location>
        <begin position="1"/>
        <end position="58"/>
    </location>
</feature>
<dbReference type="EMBL" id="BARV01031210">
    <property type="protein sequence ID" value="GAI35112.1"/>
    <property type="molecule type" value="Genomic_DNA"/>
</dbReference>
<evidence type="ECO:0000256" key="1">
    <source>
        <dbReference type="SAM" id="MobiDB-lite"/>
    </source>
</evidence>
<name>X1MTW5_9ZZZZ</name>
<evidence type="ECO:0000313" key="2">
    <source>
        <dbReference type="EMBL" id="GAI35112.1"/>
    </source>
</evidence>
<feature type="non-terminal residue" evidence="2">
    <location>
        <position position="1"/>
    </location>
</feature>
<proteinExistence type="predicted"/>
<gene>
    <name evidence="2" type="ORF">S06H3_49430</name>
</gene>
<dbReference type="AlphaFoldDB" id="X1MTW5"/>
<organism evidence="2">
    <name type="scientific">marine sediment metagenome</name>
    <dbReference type="NCBI Taxonomy" id="412755"/>
    <lineage>
        <taxon>unclassified sequences</taxon>
        <taxon>metagenomes</taxon>
        <taxon>ecological metagenomes</taxon>
    </lineage>
</organism>
<protein>
    <submittedName>
        <fullName evidence="2">Uncharacterized protein</fullName>
    </submittedName>
</protein>
<sequence>DRGETHTDRGSHVHARDRGARPGGADFSQASNHNWTRDDAPSPADSAPRANGPSYAIS</sequence>